<dbReference type="Pfam" id="PF00589">
    <property type="entry name" value="Phage_integrase"/>
    <property type="match status" value="1"/>
</dbReference>
<dbReference type="GO" id="GO:0044826">
    <property type="term" value="P:viral genome integration into host DNA"/>
    <property type="evidence" value="ECO:0007669"/>
    <property type="project" value="UniProtKB-KW"/>
</dbReference>
<dbReference type="PANTHER" id="PTHR30629">
    <property type="entry name" value="PROPHAGE INTEGRASE"/>
    <property type="match status" value="1"/>
</dbReference>
<dbReference type="CDD" id="cd00801">
    <property type="entry name" value="INT_P4_C"/>
    <property type="match status" value="1"/>
</dbReference>
<name>T1BFY3_9ZZZZ</name>
<evidence type="ECO:0000256" key="2">
    <source>
        <dbReference type="ARBA" id="ARBA00022908"/>
    </source>
</evidence>
<sequence>DLDAATWCIPAHKMKMRASHIVPLSTQAVAILRELYPLTGRGRYVFPSPRSVQRSMSENAVTVALRALGYDGDTMTAHGFRSSTASTLLHEQGYPSDVIERQLAHKESNAVKDAYNRAAHLPE</sequence>
<dbReference type="InterPro" id="IPR002104">
    <property type="entry name" value="Integrase_catalytic"/>
</dbReference>
<feature type="non-terminal residue" evidence="7">
    <location>
        <position position="123"/>
    </location>
</feature>
<keyword evidence="2" id="KW-0229">DNA integration</keyword>
<evidence type="ECO:0000256" key="5">
    <source>
        <dbReference type="ARBA" id="ARBA00023296"/>
    </source>
</evidence>
<keyword evidence="4" id="KW-1179">Viral genome integration</keyword>
<reference evidence="7" key="2">
    <citation type="journal article" date="2014" name="ISME J.">
        <title>Microbial stratification in low pH oxic and suboxic macroscopic growths along an acid mine drainage.</title>
        <authorList>
            <person name="Mendez-Garcia C."/>
            <person name="Mesa V."/>
            <person name="Sprenger R.R."/>
            <person name="Richter M."/>
            <person name="Diez M.S."/>
            <person name="Solano J."/>
            <person name="Bargiela R."/>
            <person name="Golyshina O.V."/>
            <person name="Manteca A."/>
            <person name="Ramos J.L."/>
            <person name="Gallego J.R."/>
            <person name="Llorente I."/>
            <person name="Martins Dos Santos V.A."/>
            <person name="Jensen O.N."/>
            <person name="Pelaez A.I."/>
            <person name="Sanchez J."/>
            <person name="Ferrer M."/>
        </authorList>
    </citation>
    <scope>NUCLEOTIDE SEQUENCE</scope>
</reference>
<comment type="caution">
    <text evidence="7">The sequence shown here is derived from an EMBL/GenBank/DDBJ whole genome shotgun (WGS) entry which is preliminary data.</text>
</comment>
<feature type="non-terminal residue" evidence="7">
    <location>
        <position position="1"/>
    </location>
</feature>
<dbReference type="SUPFAM" id="SSF56349">
    <property type="entry name" value="DNA breaking-rejoining enzymes"/>
    <property type="match status" value="1"/>
</dbReference>
<dbReference type="Gene3D" id="1.10.443.10">
    <property type="entry name" value="Intergrase catalytic core"/>
    <property type="match status" value="1"/>
</dbReference>
<dbReference type="GO" id="GO:0075713">
    <property type="term" value="P:establishment of integrated proviral latency"/>
    <property type="evidence" value="ECO:0007669"/>
    <property type="project" value="UniProtKB-KW"/>
</dbReference>
<proteinExistence type="inferred from homology"/>
<gene>
    <name evidence="7" type="ORF">B1A_12509</name>
</gene>
<evidence type="ECO:0000256" key="3">
    <source>
        <dbReference type="ARBA" id="ARBA00023172"/>
    </source>
</evidence>
<accession>T1BFY3</accession>
<evidence type="ECO:0000259" key="6">
    <source>
        <dbReference type="PROSITE" id="PS51898"/>
    </source>
</evidence>
<evidence type="ECO:0000256" key="1">
    <source>
        <dbReference type="ARBA" id="ARBA00008857"/>
    </source>
</evidence>
<evidence type="ECO:0000313" key="7">
    <source>
        <dbReference type="EMBL" id="EQD53060.1"/>
    </source>
</evidence>
<organism evidence="7">
    <name type="scientific">mine drainage metagenome</name>
    <dbReference type="NCBI Taxonomy" id="410659"/>
    <lineage>
        <taxon>unclassified sequences</taxon>
        <taxon>metagenomes</taxon>
        <taxon>ecological metagenomes</taxon>
    </lineage>
</organism>
<dbReference type="PROSITE" id="PS51898">
    <property type="entry name" value="TYR_RECOMBINASE"/>
    <property type="match status" value="1"/>
</dbReference>
<comment type="similarity">
    <text evidence="1">Belongs to the 'phage' integrase family.</text>
</comment>
<dbReference type="InterPro" id="IPR050808">
    <property type="entry name" value="Phage_Integrase"/>
</dbReference>
<dbReference type="PANTHER" id="PTHR30629:SF2">
    <property type="entry name" value="PROPHAGE INTEGRASE INTS-RELATED"/>
    <property type="match status" value="1"/>
</dbReference>
<dbReference type="InterPro" id="IPR013762">
    <property type="entry name" value="Integrase-like_cat_sf"/>
</dbReference>
<keyword evidence="3" id="KW-0233">DNA recombination</keyword>
<feature type="domain" description="Tyr recombinase" evidence="6">
    <location>
        <begin position="1"/>
        <end position="123"/>
    </location>
</feature>
<dbReference type="GO" id="GO:0006310">
    <property type="term" value="P:DNA recombination"/>
    <property type="evidence" value="ECO:0007669"/>
    <property type="project" value="UniProtKB-KW"/>
</dbReference>
<protein>
    <submittedName>
        <fullName evidence="7">Phage integrase family protein</fullName>
    </submittedName>
</protein>
<dbReference type="InterPro" id="IPR011010">
    <property type="entry name" value="DNA_brk_join_enz"/>
</dbReference>
<dbReference type="GO" id="GO:0003677">
    <property type="term" value="F:DNA binding"/>
    <property type="evidence" value="ECO:0007669"/>
    <property type="project" value="InterPro"/>
</dbReference>
<dbReference type="GO" id="GO:0046718">
    <property type="term" value="P:symbiont entry into host cell"/>
    <property type="evidence" value="ECO:0007669"/>
    <property type="project" value="UniProtKB-KW"/>
</dbReference>
<dbReference type="AlphaFoldDB" id="T1BFY3"/>
<dbReference type="EMBL" id="AUZX01009094">
    <property type="protein sequence ID" value="EQD53060.1"/>
    <property type="molecule type" value="Genomic_DNA"/>
</dbReference>
<evidence type="ECO:0000256" key="4">
    <source>
        <dbReference type="ARBA" id="ARBA00023195"/>
    </source>
</evidence>
<reference evidence="7" key="1">
    <citation type="submission" date="2013-08" db="EMBL/GenBank/DDBJ databases">
        <authorList>
            <person name="Mendez C."/>
            <person name="Richter M."/>
            <person name="Ferrer M."/>
            <person name="Sanchez J."/>
        </authorList>
    </citation>
    <scope>NUCLEOTIDE SEQUENCE</scope>
</reference>
<keyword evidence="5" id="KW-1160">Virus entry into host cell</keyword>
<dbReference type="GO" id="GO:0015074">
    <property type="term" value="P:DNA integration"/>
    <property type="evidence" value="ECO:0007669"/>
    <property type="project" value="UniProtKB-KW"/>
</dbReference>